<dbReference type="Proteomes" id="UP000403266">
    <property type="component" value="Unassembled WGS sequence"/>
</dbReference>
<dbReference type="AlphaFoldDB" id="A0A5N7MJD1"/>
<dbReference type="GO" id="GO:0016810">
    <property type="term" value="F:hydrolase activity, acting on carbon-nitrogen (but not peptide) bonds"/>
    <property type="evidence" value="ECO:0007669"/>
    <property type="project" value="InterPro"/>
</dbReference>
<sequence length="533" mass="58750">MAWFREETRQIRALSVAPNKLSPPSRLVLRGRIVTMDEAFNVIPDGLLAIEDKHIVHCAPSDQPLPGDFAAHKPIDVNGTIYPGLFELHNHPSYNAIPLWAVPAAYQRRKQWQDAAKYERFVKNPATLLTHDPLSNNARAVIRFVESRALLGGVTTTQGLSILKMDNNEKAAYAGLVRNVELPDDKSWPIAEDRIGDFTSFDQANKKYGPILGDKTKPFLLHLSEGTDDISRGFFEALKRPDGSYLIGANLIGIHATALNPEQMGRMKESGGIVWSPLSNFLLYGATTDVASAVKSGVPIALGSDWGPSGTKNLLGELKIARIVSAQLGSLFSDLDLARMVTSTPARMMGWGEFLGSLEVGKIADLLVLDGTSKDPYAQLVEAWESEIIAVLIDGRPRIGRASVIDPTTKGVEMLRVGQQDMVLDIIDRGHPLDGMALGTAISTLSYALEHLPDLAEQFLPQHQLMREAADRFYVQLDMDEDYAMELMIGAKAIGRTDVEPMVLDPITEIDDDQFRVRIKQNINIPQWLRSAL</sequence>
<evidence type="ECO:0000256" key="1">
    <source>
        <dbReference type="ARBA" id="ARBA00006745"/>
    </source>
</evidence>
<reference evidence="4 5" key="1">
    <citation type="journal article" date="2019" name="Syst. Appl. Microbiol.">
        <title>Microvirga tunisiensis sp. nov., a root nodule symbiotic bacterium isolated from Lupinus micranthus and L. luteus grown in Northern Tunisia.</title>
        <authorList>
            <person name="Msaddak A."/>
            <person name="Rejili M."/>
            <person name="Duran D."/>
            <person name="Mars M."/>
            <person name="Palacios J.M."/>
            <person name="Ruiz-Argueso T."/>
            <person name="Rey L."/>
            <person name="Imperial J."/>
        </authorList>
    </citation>
    <scope>NUCLEOTIDE SEQUENCE [LARGE SCALE GENOMIC DNA]</scope>
    <source>
        <strain evidence="4 5">Lmie10</strain>
    </source>
</reference>
<dbReference type="OrthoDB" id="9811399at2"/>
<organism evidence="4 5">
    <name type="scientific">Microvirga tunisiensis</name>
    <dbReference type="NCBI Taxonomy" id="2108360"/>
    <lineage>
        <taxon>Bacteria</taxon>
        <taxon>Pseudomonadati</taxon>
        <taxon>Pseudomonadota</taxon>
        <taxon>Alphaproteobacteria</taxon>
        <taxon>Hyphomicrobiales</taxon>
        <taxon>Methylobacteriaceae</taxon>
        <taxon>Microvirga</taxon>
    </lineage>
</organism>
<accession>A0A5N7MJD1</accession>
<evidence type="ECO:0000256" key="2">
    <source>
        <dbReference type="ARBA" id="ARBA00022801"/>
    </source>
</evidence>
<gene>
    <name evidence="4" type="ORF">FS320_17950</name>
</gene>
<comment type="similarity">
    <text evidence="1">Belongs to the metallo-dependent hydrolases superfamily. ATZ/TRZ family.</text>
</comment>
<dbReference type="Gene3D" id="2.30.40.10">
    <property type="entry name" value="Urease, subunit C, domain 1"/>
    <property type="match status" value="1"/>
</dbReference>
<dbReference type="Gene3D" id="3.20.20.140">
    <property type="entry name" value="Metal-dependent hydrolases"/>
    <property type="match status" value="2"/>
</dbReference>
<dbReference type="PANTHER" id="PTHR43794:SF11">
    <property type="entry name" value="AMIDOHYDROLASE-RELATED DOMAIN-CONTAINING PROTEIN"/>
    <property type="match status" value="1"/>
</dbReference>
<dbReference type="InterPro" id="IPR050287">
    <property type="entry name" value="MTA/SAH_deaminase"/>
</dbReference>
<keyword evidence="2 4" id="KW-0378">Hydrolase</keyword>
<evidence type="ECO:0000259" key="3">
    <source>
        <dbReference type="Pfam" id="PF01979"/>
    </source>
</evidence>
<evidence type="ECO:0000313" key="4">
    <source>
        <dbReference type="EMBL" id="MPR27047.1"/>
    </source>
</evidence>
<proteinExistence type="inferred from homology"/>
<dbReference type="InterPro" id="IPR011059">
    <property type="entry name" value="Metal-dep_hydrolase_composite"/>
</dbReference>
<dbReference type="InterPro" id="IPR032466">
    <property type="entry name" value="Metal_Hydrolase"/>
</dbReference>
<dbReference type="RefSeq" id="WP_152713193.1">
    <property type="nucleotide sequence ID" value="NZ_VOSJ01000071.1"/>
</dbReference>
<keyword evidence="5" id="KW-1185">Reference proteome</keyword>
<dbReference type="EMBL" id="VOSK01000070">
    <property type="protein sequence ID" value="MPR27047.1"/>
    <property type="molecule type" value="Genomic_DNA"/>
</dbReference>
<protein>
    <submittedName>
        <fullName evidence="4">Amidohydrolase family protein</fullName>
    </submittedName>
</protein>
<dbReference type="PANTHER" id="PTHR43794">
    <property type="entry name" value="AMINOHYDROLASE SSNA-RELATED"/>
    <property type="match status" value="1"/>
</dbReference>
<evidence type="ECO:0000313" key="5">
    <source>
        <dbReference type="Proteomes" id="UP000403266"/>
    </source>
</evidence>
<name>A0A5N7MJD1_9HYPH</name>
<comment type="caution">
    <text evidence="4">The sequence shown here is derived from an EMBL/GenBank/DDBJ whole genome shotgun (WGS) entry which is preliminary data.</text>
</comment>
<dbReference type="SUPFAM" id="SSF51338">
    <property type="entry name" value="Composite domain of metallo-dependent hydrolases"/>
    <property type="match status" value="1"/>
</dbReference>
<dbReference type="Pfam" id="PF01979">
    <property type="entry name" value="Amidohydro_1"/>
    <property type="match status" value="1"/>
</dbReference>
<dbReference type="SUPFAM" id="SSF51556">
    <property type="entry name" value="Metallo-dependent hydrolases"/>
    <property type="match status" value="1"/>
</dbReference>
<dbReference type="InterPro" id="IPR006680">
    <property type="entry name" value="Amidohydro-rel"/>
</dbReference>
<feature type="domain" description="Amidohydrolase-related" evidence="3">
    <location>
        <begin position="248"/>
        <end position="396"/>
    </location>
</feature>